<gene>
    <name evidence="2" type="ORF">JJQ90_11880</name>
</gene>
<keyword evidence="3" id="KW-1185">Reference proteome</keyword>
<reference evidence="2 3" key="1">
    <citation type="submission" date="2021-01" db="EMBL/GenBank/DDBJ databases">
        <title>Roseomonas sp. nov, a bacterium isolated from an oil production mixture in Yumen Oilfield.</title>
        <authorList>
            <person name="Wu D."/>
        </authorList>
    </citation>
    <scope>NUCLEOTIDE SEQUENCE [LARGE SCALE GENOMIC DNA]</scope>
    <source>
        <strain evidence="2 3">ROY-5-3</strain>
    </source>
</reference>
<dbReference type="InterPro" id="IPR002477">
    <property type="entry name" value="Peptidoglycan-bd-like"/>
</dbReference>
<dbReference type="EMBL" id="JAERQM010000003">
    <property type="protein sequence ID" value="MBU8544410.1"/>
    <property type="molecule type" value="Genomic_DNA"/>
</dbReference>
<evidence type="ECO:0000313" key="2">
    <source>
        <dbReference type="EMBL" id="MBU8544410.1"/>
    </source>
</evidence>
<evidence type="ECO:0000313" key="3">
    <source>
        <dbReference type="Proteomes" id="UP000689967"/>
    </source>
</evidence>
<sequence>MKQRVGLGKANLSADVRLVQALLNCCGRMPRRQPMASGLVTDGRFGPRTLNAIKAYQADRFGASDGVISPGRPTIRALAYESRIATSFFGLNNSISMPVRSTLIRDIPNPIDQIPLLPPPLIATNEDEERANAAFTLLPRTLAVAAKAVRIVDQARDLLRLKRDTPENRQALSLVAKHFTERKESADPLNVYIDFIYGIFVLAQNNLATRIAQAPMRGFFVGSKALQGPNAAAAMYWASAWTILPGVPVGGWVTLYPLWSQLSDQLKISIVIHELAHGFGFKENQPNSVNDYAYPHEPRYAPLPMGRRVYTAACYGTFAHDAAFGSPSMVRDYGHVEKFERSPFVSNAGTITDP</sequence>
<evidence type="ECO:0000259" key="1">
    <source>
        <dbReference type="Pfam" id="PF01471"/>
    </source>
</evidence>
<proteinExistence type="predicted"/>
<dbReference type="Proteomes" id="UP000689967">
    <property type="component" value="Unassembled WGS sequence"/>
</dbReference>
<dbReference type="Pfam" id="PF01471">
    <property type="entry name" value="PG_binding_1"/>
    <property type="match status" value="1"/>
</dbReference>
<protein>
    <submittedName>
        <fullName evidence="2">Peptidoglycan-binding protein</fullName>
    </submittedName>
</protein>
<organism evidence="2 3">
    <name type="scientific">Falsiroseomonas oleicola</name>
    <dbReference type="NCBI Taxonomy" id="2801474"/>
    <lineage>
        <taxon>Bacteria</taxon>
        <taxon>Pseudomonadati</taxon>
        <taxon>Pseudomonadota</taxon>
        <taxon>Alphaproteobacteria</taxon>
        <taxon>Acetobacterales</taxon>
        <taxon>Roseomonadaceae</taxon>
        <taxon>Falsiroseomonas</taxon>
    </lineage>
</organism>
<feature type="domain" description="Peptidoglycan binding-like" evidence="1">
    <location>
        <begin position="14"/>
        <end position="70"/>
    </location>
</feature>
<comment type="caution">
    <text evidence="2">The sequence shown here is derived from an EMBL/GenBank/DDBJ whole genome shotgun (WGS) entry which is preliminary data.</text>
</comment>
<name>A0ABS6H6U7_9PROT</name>
<dbReference type="RefSeq" id="WP_216875661.1">
    <property type="nucleotide sequence ID" value="NZ_JAERQM010000003.1"/>
</dbReference>
<accession>A0ABS6H6U7</accession>